<feature type="domain" description="Protein kinase" evidence="6">
    <location>
        <begin position="1"/>
        <end position="174"/>
    </location>
</feature>
<keyword evidence="8" id="KW-1185">Reference proteome</keyword>
<dbReference type="AlphaFoldDB" id="A0A8T0UQI3"/>
<gene>
    <name evidence="7" type="ORF">PVAP13_3KG237008</name>
</gene>
<evidence type="ECO:0000256" key="4">
    <source>
        <dbReference type="ARBA" id="ARBA00022840"/>
    </source>
</evidence>
<keyword evidence="4" id="KW-0067">ATP-binding</keyword>
<dbReference type="PROSITE" id="PS00108">
    <property type="entry name" value="PROTEIN_KINASE_ST"/>
    <property type="match status" value="1"/>
</dbReference>
<dbReference type="GO" id="GO:0004694">
    <property type="term" value="F:eukaryotic translation initiation factor 2alpha kinase activity"/>
    <property type="evidence" value="ECO:0007669"/>
    <property type="project" value="TreeGrafter"/>
</dbReference>
<name>A0A8T0UQI3_PANVG</name>
<sequence>MENCIRTVEDISSIGKCEINMEKAWTLFEKITEAVECIHQKGVIHRDLKLGNIFIGKGEVKIGDFGHSCWADSYTDGKEGTPDRGTHIYAAPELYLGQVTYKVDVYSLGIIYLEIFHPFGSGSERAKVLCNVKLGTYPDNWMGETALLEKMTDLCHSNRASANDVLNFFFQEYIGERRNF</sequence>
<evidence type="ECO:0000313" key="7">
    <source>
        <dbReference type="EMBL" id="KAG2626672.1"/>
    </source>
</evidence>
<evidence type="ECO:0000256" key="2">
    <source>
        <dbReference type="ARBA" id="ARBA00022741"/>
    </source>
</evidence>
<dbReference type="Proteomes" id="UP000823388">
    <property type="component" value="Chromosome 3K"/>
</dbReference>
<dbReference type="SMART" id="SM00220">
    <property type="entry name" value="S_TKc"/>
    <property type="match status" value="1"/>
</dbReference>
<dbReference type="Gene3D" id="1.10.510.10">
    <property type="entry name" value="Transferase(Phosphotransferase) domain 1"/>
    <property type="match status" value="1"/>
</dbReference>
<dbReference type="InterPro" id="IPR008271">
    <property type="entry name" value="Ser/Thr_kinase_AS"/>
</dbReference>
<dbReference type="GO" id="GO:0005634">
    <property type="term" value="C:nucleus"/>
    <property type="evidence" value="ECO:0007669"/>
    <property type="project" value="TreeGrafter"/>
</dbReference>
<dbReference type="PANTHER" id="PTHR11042:SF136">
    <property type="entry name" value="EIF-2-ALPHA KINASE GCN2"/>
    <property type="match status" value="1"/>
</dbReference>
<dbReference type="GO" id="GO:0005524">
    <property type="term" value="F:ATP binding"/>
    <property type="evidence" value="ECO:0007669"/>
    <property type="project" value="UniProtKB-KW"/>
</dbReference>
<keyword evidence="3" id="KW-0418">Kinase</keyword>
<dbReference type="PROSITE" id="PS50011">
    <property type="entry name" value="PROTEIN_KINASE_DOM"/>
    <property type="match status" value="1"/>
</dbReference>
<evidence type="ECO:0000256" key="3">
    <source>
        <dbReference type="ARBA" id="ARBA00022777"/>
    </source>
</evidence>
<dbReference type="InterPro" id="IPR000719">
    <property type="entry name" value="Prot_kinase_dom"/>
</dbReference>
<evidence type="ECO:0000313" key="8">
    <source>
        <dbReference type="Proteomes" id="UP000823388"/>
    </source>
</evidence>
<organism evidence="7 8">
    <name type="scientific">Panicum virgatum</name>
    <name type="common">Blackwell switchgrass</name>
    <dbReference type="NCBI Taxonomy" id="38727"/>
    <lineage>
        <taxon>Eukaryota</taxon>
        <taxon>Viridiplantae</taxon>
        <taxon>Streptophyta</taxon>
        <taxon>Embryophyta</taxon>
        <taxon>Tracheophyta</taxon>
        <taxon>Spermatophyta</taxon>
        <taxon>Magnoliopsida</taxon>
        <taxon>Liliopsida</taxon>
        <taxon>Poales</taxon>
        <taxon>Poaceae</taxon>
        <taxon>PACMAD clade</taxon>
        <taxon>Panicoideae</taxon>
        <taxon>Panicodae</taxon>
        <taxon>Paniceae</taxon>
        <taxon>Panicinae</taxon>
        <taxon>Panicum</taxon>
        <taxon>Panicum sect. Hiantes</taxon>
    </lineage>
</organism>
<dbReference type="Pfam" id="PF00069">
    <property type="entry name" value="Pkinase"/>
    <property type="match status" value="1"/>
</dbReference>
<accession>A0A8T0UQI3</accession>
<keyword evidence="1" id="KW-0808">Transferase</keyword>
<comment type="caution">
    <text evidence="7">The sequence shown here is derived from an EMBL/GenBank/DDBJ whole genome shotgun (WGS) entry which is preliminary data.</text>
</comment>
<dbReference type="GO" id="GO:0005829">
    <property type="term" value="C:cytosol"/>
    <property type="evidence" value="ECO:0007669"/>
    <property type="project" value="TreeGrafter"/>
</dbReference>
<protein>
    <recommendedName>
        <fullName evidence="6">Protein kinase domain-containing protein</fullName>
    </recommendedName>
</protein>
<dbReference type="PANTHER" id="PTHR11042">
    <property type="entry name" value="EUKARYOTIC TRANSLATION INITIATION FACTOR 2-ALPHA KINASE EIF2-ALPHA KINASE -RELATED"/>
    <property type="match status" value="1"/>
</dbReference>
<dbReference type="EMBL" id="CM029041">
    <property type="protein sequence ID" value="KAG2626672.1"/>
    <property type="molecule type" value="Genomic_DNA"/>
</dbReference>
<proteinExistence type="inferred from homology"/>
<dbReference type="InterPro" id="IPR050339">
    <property type="entry name" value="CC_SR_Kinase"/>
</dbReference>
<dbReference type="InterPro" id="IPR011009">
    <property type="entry name" value="Kinase-like_dom_sf"/>
</dbReference>
<dbReference type="SUPFAM" id="SSF56112">
    <property type="entry name" value="Protein kinase-like (PK-like)"/>
    <property type="match status" value="1"/>
</dbReference>
<keyword evidence="2" id="KW-0547">Nucleotide-binding</keyword>
<evidence type="ECO:0000256" key="1">
    <source>
        <dbReference type="ARBA" id="ARBA00022679"/>
    </source>
</evidence>
<reference evidence="7" key="1">
    <citation type="submission" date="2020-05" db="EMBL/GenBank/DDBJ databases">
        <title>WGS assembly of Panicum virgatum.</title>
        <authorList>
            <person name="Lovell J.T."/>
            <person name="Jenkins J."/>
            <person name="Shu S."/>
            <person name="Juenger T.E."/>
            <person name="Schmutz J."/>
        </authorList>
    </citation>
    <scope>NUCLEOTIDE SEQUENCE</scope>
    <source>
        <strain evidence="7">AP13</strain>
    </source>
</reference>
<evidence type="ECO:0000256" key="5">
    <source>
        <dbReference type="ARBA" id="ARBA00037982"/>
    </source>
</evidence>
<evidence type="ECO:0000259" key="6">
    <source>
        <dbReference type="PROSITE" id="PS50011"/>
    </source>
</evidence>
<comment type="similarity">
    <text evidence="5">Belongs to the protein kinase superfamily. Ser/Thr protein kinase family. GCN2 subfamily.</text>
</comment>